<reference evidence="3" key="1">
    <citation type="journal article" date="2019" name="Int. J. Syst. Evol. Microbiol.">
        <title>The Global Catalogue of Microorganisms (GCM) 10K type strain sequencing project: providing services to taxonomists for standard genome sequencing and annotation.</title>
        <authorList>
            <consortium name="The Broad Institute Genomics Platform"/>
            <consortium name="The Broad Institute Genome Sequencing Center for Infectious Disease"/>
            <person name="Wu L."/>
            <person name="Ma J."/>
        </authorList>
    </citation>
    <scope>NUCLEOTIDE SEQUENCE [LARGE SCALE GENOMIC DNA]</scope>
    <source>
        <strain evidence="3">JCM 17657</strain>
    </source>
</reference>
<name>A0ABP9ILE1_9ACTN</name>
<comment type="caution">
    <text evidence="2">The sequence shown here is derived from an EMBL/GenBank/DDBJ whole genome shotgun (WGS) entry which is preliminary data.</text>
</comment>
<sequence>MRDAGAAARLPPGPPPPSSYGKASAPREPKKARPPVECEIPRRVYRGVGGRYVAEVALAQGWELRPTDVRKEVRLWWSAASHPQDASVTGTAGDS</sequence>
<proteinExistence type="predicted"/>
<accession>A0ABP9ILE1</accession>
<evidence type="ECO:0000313" key="3">
    <source>
        <dbReference type="Proteomes" id="UP001500610"/>
    </source>
</evidence>
<evidence type="ECO:0000256" key="1">
    <source>
        <dbReference type="SAM" id="MobiDB-lite"/>
    </source>
</evidence>
<gene>
    <name evidence="2" type="ORF">GCM10023257_51300</name>
</gene>
<feature type="compositionally biased region" description="Low complexity" evidence="1">
    <location>
        <begin position="1"/>
        <end position="10"/>
    </location>
</feature>
<protein>
    <submittedName>
        <fullName evidence="2">Uncharacterized protein</fullName>
    </submittedName>
</protein>
<feature type="compositionally biased region" description="Basic and acidic residues" evidence="1">
    <location>
        <begin position="25"/>
        <end position="35"/>
    </location>
</feature>
<dbReference type="EMBL" id="BAABIV010000025">
    <property type="protein sequence ID" value="GAA5000893.1"/>
    <property type="molecule type" value="Genomic_DNA"/>
</dbReference>
<evidence type="ECO:0000313" key="2">
    <source>
        <dbReference type="EMBL" id="GAA5000893.1"/>
    </source>
</evidence>
<dbReference type="RefSeq" id="WP_226030811.1">
    <property type="nucleotide sequence ID" value="NZ_BAABIV010000025.1"/>
</dbReference>
<organism evidence="2 3">
    <name type="scientific">Streptomyces hyderabadensis</name>
    <dbReference type="NCBI Taxonomy" id="598549"/>
    <lineage>
        <taxon>Bacteria</taxon>
        <taxon>Bacillati</taxon>
        <taxon>Actinomycetota</taxon>
        <taxon>Actinomycetes</taxon>
        <taxon>Kitasatosporales</taxon>
        <taxon>Streptomycetaceae</taxon>
        <taxon>Streptomyces</taxon>
    </lineage>
</organism>
<keyword evidence="3" id="KW-1185">Reference proteome</keyword>
<dbReference type="Proteomes" id="UP001500610">
    <property type="component" value="Unassembled WGS sequence"/>
</dbReference>
<feature type="region of interest" description="Disordered" evidence="1">
    <location>
        <begin position="1"/>
        <end position="35"/>
    </location>
</feature>